<reference evidence="1 2" key="1">
    <citation type="journal article" date="2018" name="Front. Plant Sci.">
        <title>Red Clover (Trifolium pratense) and Zigzag Clover (T. medium) - A Picture of Genomic Similarities and Differences.</title>
        <authorList>
            <person name="Dluhosova J."/>
            <person name="Istvanek J."/>
            <person name="Nedelnik J."/>
            <person name="Repkova J."/>
        </authorList>
    </citation>
    <scope>NUCLEOTIDE SEQUENCE [LARGE SCALE GENOMIC DNA]</scope>
    <source>
        <strain evidence="2">cv. 10/8</strain>
        <tissue evidence="1">Leaf</tissue>
    </source>
</reference>
<name>A0A392RSN4_9FABA</name>
<dbReference type="AlphaFoldDB" id="A0A392RSN4"/>
<proteinExistence type="predicted"/>
<feature type="non-terminal residue" evidence="1">
    <location>
        <position position="1"/>
    </location>
</feature>
<protein>
    <submittedName>
        <fullName evidence="1">Uncharacterized protein</fullName>
    </submittedName>
</protein>
<organism evidence="1 2">
    <name type="scientific">Trifolium medium</name>
    <dbReference type="NCBI Taxonomy" id="97028"/>
    <lineage>
        <taxon>Eukaryota</taxon>
        <taxon>Viridiplantae</taxon>
        <taxon>Streptophyta</taxon>
        <taxon>Embryophyta</taxon>
        <taxon>Tracheophyta</taxon>
        <taxon>Spermatophyta</taxon>
        <taxon>Magnoliopsida</taxon>
        <taxon>eudicotyledons</taxon>
        <taxon>Gunneridae</taxon>
        <taxon>Pentapetalae</taxon>
        <taxon>rosids</taxon>
        <taxon>fabids</taxon>
        <taxon>Fabales</taxon>
        <taxon>Fabaceae</taxon>
        <taxon>Papilionoideae</taxon>
        <taxon>50 kb inversion clade</taxon>
        <taxon>NPAAA clade</taxon>
        <taxon>Hologalegina</taxon>
        <taxon>IRL clade</taxon>
        <taxon>Trifolieae</taxon>
        <taxon>Trifolium</taxon>
    </lineage>
</organism>
<keyword evidence="2" id="KW-1185">Reference proteome</keyword>
<evidence type="ECO:0000313" key="2">
    <source>
        <dbReference type="Proteomes" id="UP000265520"/>
    </source>
</evidence>
<evidence type="ECO:0000313" key="1">
    <source>
        <dbReference type="EMBL" id="MCI39603.1"/>
    </source>
</evidence>
<dbReference type="Proteomes" id="UP000265520">
    <property type="component" value="Unassembled WGS sequence"/>
</dbReference>
<dbReference type="EMBL" id="LXQA010269286">
    <property type="protein sequence ID" value="MCI39603.1"/>
    <property type="molecule type" value="Genomic_DNA"/>
</dbReference>
<accession>A0A392RSN4</accession>
<comment type="caution">
    <text evidence="1">The sequence shown here is derived from an EMBL/GenBank/DDBJ whole genome shotgun (WGS) entry which is preliminary data.</text>
</comment>
<sequence>FFKKPSSSHLSDLNHIRSSFFQNMGL</sequence>